<organism evidence="1 2">
    <name type="scientific">Agrobacterium pusense</name>
    <dbReference type="NCBI Taxonomy" id="648995"/>
    <lineage>
        <taxon>Bacteria</taxon>
        <taxon>Pseudomonadati</taxon>
        <taxon>Pseudomonadota</taxon>
        <taxon>Alphaproteobacteria</taxon>
        <taxon>Hyphomicrobiales</taxon>
        <taxon>Rhizobiaceae</taxon>
        <taxon>Rhizobium/Agrobacterium group</taxon>
        <taxon>Agrobacterium</taxon>
    </lineage>
</organism>
<comment type="caution">
    <text evidence="1">The sequence shown here is derived from an EMBL/GenBank/DDBJ whole genome shotgun (WGS) entry which is preliminary data.</text>
</comment>
<evidence type="ECO:0000313" key="1">
    <source>
        <dbReference type="EMBL" id="NRF22993.1"/>
    </source>
</evidence>
<keyword evidence="2" id="KW-1185">Reference proteome</keyword>
<dbReference type="RefSeq" id="WP_172874241.1">
    <property type="nucleotide sequence ID" value="NZ_JABRWL010000006.1"/>
</dbReference>
<sequence length="83" mass="9438">MSNIMPLDRGRNLQGRDQVVVFRATGGECAWMEISDARQAVQNFPNEWAKEPFNGQTYGAPRDVWFVEVGRGGLSPIERPWGW</sequence>
<dbReference type="EMBL" id="JABRWM010000006">
    <property type="protein sequence ID" value="NRF22993.1"/>
    <property type="molecule type" value="Genomic_DNA"/>
</dbReference>
<gene>
    <name evidence="1" type="ORF">FOB26_28470</name>
</gene>
<name>A0AA44ERB6_9HYPH</name>
<accession>A0AA44ERB6</accession>
<reference evidence="1" key="1">
    <citation type="submission" date="2019-07" db="EMBL/GenBank/DDBJ databases">
        <title>FDA dAtabase for Regulatory Grade micrObial Sequences (FDA-ARGOS): Supporting development and validation of Infectious Disease Dx tests.</title>
        <authorList>
            <person name="Bachman M."/>
            <person name="Young C."/>
            <person name="Tallon L."/>
            <person name="Sadzewicz L."/>
            <person name="Vavikolanu K."/>
            <person name="Mehta A."/>
            <person name="Aluvathingal J."/>
            <person name="Nadendla S."/>
            <person name="Nandy P."/>
            <person name="Geyer C."/>
            <person name="Yan Y."/>
            <person name="Sichtig H."/>
        </authorList>
    </citation>
    <scope>NUCLEOTIDE SEQUENCE</scope>
    <source>
        <strain evidence="1">FDAARGOS_618</strain>
    </source>
</reference>
<proteinExistence type="predicted"/>
<protein>
    <submittedName>
        <fullName evidence="1">Uncharacterized protein</fullName>
    </submittedName>
</protein>
<dbReference type="AlphaFoldDB" id="A0AA44ERB6"/>
<evidence type="ECO:0000313" key="2">
    <source>
        <dbReference type="Proteomes" id="UP001155820"/>
    </source>
</evidence>
<dbReference type="Proteomes" id="UP001155820">
    <property type="component" value="Unassembled WGS sequence"/>
</dbReference>